<feature type="transmembrane region" description="Helical" evidence="1">
    <location>
        <begin position="59"/>
        <end position="78"/>
    </location>
</feature>
<keyword evidence="3" id="KW-1185">Reference proteome</keyword>
<keyword evidence="1" id="KW-0812">Transmembrane</keyword>
<feature type="transmembrane region" description="Helical" evidence="1">
    <location>
        <begin position="14"/>
        <end position="39"/>
    </location>
</feature>
<gene>
    <name evidence="2" type="ORF">RGQ13_19140</name>
</gene>
<accession>A0ABY9TWX0</accession>
<reference evidence="3" key="1">
    <citation type="submission" date="2023-09" db="EMBL/GenBank/DDBJ databases">
        <authorList>
            <person name="Zhang C."/>
        </authorList>
    </citation>
    <scope>NUCLEOTIDE SEQUENCE [LARGE SCALE GENOMIC DNA]</scope>
    <source>
        <strain evidence="3">SQ149</strain>
    </source>
</reference>
<sequence length="131" mass="15275">MQLKQFFESNPNKFVSVIYFLAVVGQVVFIATILLSNIPEDLTIIENYKMLATPEYKHIYHRLFIVLLLYIVAFIGLLKIETTSKYRSILIGYLWLITVPSIMQLKFIAIVPALYATYVYYKYKNVGTQYS</sequence>
<proteinExistence type="predicted"/>
<keyword evidence="1" id="KW-0472">Membrane</keyword>
<evidence type="ECO:0000313" key="3">
    <source>
        <dbReference type="Proteomes" id="UP001258994"/>
    </source>
</evidence>
<dbReference type="RefSeq" id="WP_348391333.1">
    <property type="nucleotide sequence ID" value="NZ_CP134145.1"/>
</dbReference>
<organism evidence="2 3">
    <name type="scientific">Thalassotalea psychrophila</name>
    <dbReference type="NCBI Taxonomy" id="3065647"/>
    <lineage>
        <taxon>Bacteria</taxon>
        <taxon>Pseudomonadati</taxon>
        <taxon>Pseudomonadota</taxon>
        <taxon>Gammaproteobacteria</taxon>
        <taxon>Alteromonadales</taxon>
        <taxon>Colwelliaceae</taxon>
        <taxon>Thalassotalea</taxon>
    </lineage>
</organism>
<dbReference type="Proteomes" id="UP001258994">
    <property type="component" value="Chromosome"/>
</dbReference>
<keyword evidence="1" id="KW-1133">Transmembrane helix</keyword>
<evidence type="ECO:0000256" key="1">
    <source>
        <dbReference type="SAM" id="Phobius"/>
    </source>
</evidence>
<protein>
    <submittedName>
        <fullName evidence="2">Uncharacterized protein</fullName>
    </submittedName>
</protein>
<feature type="transmembrane region" description="Helical" evidence="1">
    <location>
        <begin position="90"/>
        <end position="115"/>
    </location>
</feature>
<dbReference type="EMBL" id="CP134145">
    <property type="protein sequence ID" value="WNC72214.1"/>
    <property type="molecule type" value="Genomic_DNA"/>
</dbReference>
<evidence type="ECO:0000313" key="2">
    <source>
        <dbReference type="EMBL" id="WNC72214.1"/>
    </source>
</evidence>
<name>A0ABY9TWX0_9GAMM</name>